<keyword evidence="4" id="KW-1185">Reference proteome</keyword>
<feature type="region of interest" description="Disordered" evidence="1">
    <location>
        <begin position="248"/>
        <end position="282"/>
    </location>
</feature>
<accession>A0A9P4NUR6</accession>
<evidence type="ECO:0000313" key="3">
    <source>
        <dbReference type="EMBL" id="KAF2432640.1"/>
    </source>
</evidence>
<sequence>MSASPTSLDYTYHAPEVVQGTTTSWLPVTTAFPSVAGCDSAFFLFPGQPFPVAYDPGYGYFAGGTLRCLPPAATSWHEQEHQAPDGYTSLSIRPIVCPQAFTTAVTEVRDVSSTLVMCCPSGYDLRGGQPGRVTGACQSTLTSGQVISYTASDPLSNWITTKTTVTSSQYMNAVAMRGWNVGSSTTSSSGSASRTSTGSPQSSSVSGTGKPSSGLSTGAKAGIGVGVALGVVGLLCLLAAVFLVKRKSKRQKGPPPEIGTPHGVNDGVIHEMRTKEKPSGYY</sequence>
<feature type="compositionally biased region" description="Basic and acidic residues" evidence="1">
    <location>
        <begin position="268"/>
        <end position="282"/>
    </location>
</feature>
<keyword evidence="2" id="KW-0812">Transmembrane</keyword>
<name>A0A9P4NUR6_9PEZI</name>
<dbReference type="Proteomes" id="UP000800235">
    <property type="component" value="Unassembled WGS sequence"/>
</dbReference>
<comment type="caution">
    <text evidence="3">The sequence shown here is derived from an EMBL/GenBank/DDBJ whole genome shotgun (WGS) entry which is preliminary data.</text>
</comment>
<feature type="transmembrane region" description="Helical" evidence="2">
    <location>
        <begin position="221"/>
        <end position="244"/>
    </location>
</feature>
<evidence type="ECO:0000256" key="2">
    <source>
        <dbReference type="SAM" id="Phobius"/>
    </source>
</evidence>
<protein>
    <submittedName>
        <fullName evidence="3">Uncharacterized protein</fullName>
    </submittedName>
</protein>
<proteinExistence type="predicted"/>
<keyword evidence="2" id="KW-0472">Membrane</keyword>
<evidence type="ECO:0000256" key="1">
    <source>
        <dbReference type="SAM" id="MobiDB-lite"/>
    </source>
</evidence>
<keyword evidence="2" id="KW-1133">Transmembrane helix</keyword>
<dbReference type="OrthoDB" id="4497263at2759"/>
<reference evidence="3" key="1">
    <citation type="journal article" date="2020" name="Stud. Mycol.">
        <title>101 Dothideomycetes genomes: a test case for predicting lifestyles and emergence of pathogens.</title>
        <authorList>
            <person name="Haridas S."/>
            <person name="Albert R."/>
            <person name="Binder M."/>
            <person name="Bloem J."/>
            <person name="Labutti K."/>
            <person name="Salamov A."/>
            <person name="Andreopoulos B."/>
            <person name="Baker S."/>
            <person name="Barry K."/>
            <person name="Bills G."/>
            <person name="Bluhm B."/>
            <person name="Cannon C."/>
            <person name="Castanera R."/>
            <person name="Culley D."/>
            <person name="Daum C."/>
            <person name="Ezra D."/>
            <person name="Gonzalez J."/>
            <person name="Henrissat B."/>
            <person name="Kuo A."/>
            <person name="Liang C."/>
            <person name="Lipzen A."/>
            <person name="Lutzoni F."/>
            <person name="Magnuson J."/>
            <person name="Mondo S."/>
            <person name="Nolan M."/>
            <person name="Ohm R."/>
            <person name="Pangilinan J."/>
            <person name="Park H.-J."/>
            <person name="Ramirez L."/>
            <person name="Alfaro M."/>
            <person name="Sun H."/>
            <person name="Tritt A."/>
            <person name="Yoshinaga Y."/>
            <person name="Zwiers L.-H."/>
            <person name="Turgeon B."/>
            <person name="Goodwin S."/>
            <person name="Spatafora J."/>
            <person name="Crous P."/>
            <person name="Grigoriev I."/>
        </authorList>
    </citation>
    <scope>NUCLEOTIDE SEQUENCE</scope>
    <source>
        <strain evidence="3">CBS 130266</strain>
    </source>
</reference>
<dbReference type="AlphaFoldDB" id="A0A9P4NUR6"/>
<evidence type="ECO:0000313" key="4">
    <source>
        <dbReference type="Proteomes" id="UP000800235"/>
    </source>
</evidence>
<feature type="region of interest" description="Disordered" evidence="1">
    <location>
        <begin position="182"/>
        <end position="215"/>
    </location>
</feature>
<organism evidence="3 4">
    <name type="scientific">Tothia fuscella</name>
    <dbReference type="NCBI Taxonomy" id="1048955"/>
    <lineage>
        <taxon>Eukaryota</taxon>
        <taxon>Fungi</taxon>
        <taxon>Dikarya</taxon>
        <taxon>Ascomycota</taxon>
        <taxon>Pezizomycotina</taxon>
        <taxon>Dothideomycetes</taxon>
        <taxon>Pleosporomycetidae</taxon>
        <taxon>Venturiales</taxon>
        <taxon>Cylindrosympodiaceae</taxon>
        <taxon>Tothia</taxon>
    </lineage>
</organism>
<gene>
    <name evidence="3" type="ORF">EJ08DRAFT_125819</name>
</gene>
<dbReference type="EMBL" id="MU007025">
    <property type="protein sequence ID" value="KAF2432640.1"/>
    <property type="molecule type" value="Genomic_DNA"/>
</dbReference>